<sequence length="259" mass="27708">MSIEQFIENEVKSNDKRFANQAESFGGRTVVITGGTSGIGLATAREVIGRGGNVILVGRTSERLTAARKALGSAASTVQVDVTDEDALKTAFANIDRIDHLVTAAAGTLRGRVVDLDTRHARQLFESKFWGQHHCLKYAAPRIAADGSVVLFSGWVSRKPAVEMSTLAAINSAIEALARTMALELAPVRVNAITPGQIDTPLWRSRLSETEVRAHFDRVASALPVGRVGTADDVAHAVLFLMTNGFMTGAVLDIDGGWR</sequence>
<name>A0A1M5PZI9_9BRAD</name>
<comment type="similarity">
    <text evidence="1">Belongs to the short-chain dehydrogenases/reductases (SDR) family.</text>
</comment>
<dbReference type="Gene3D" id="3.40.50.720">
    <property type="entry name" value="NAD(P)-binding Rossmann-like Domain"/>
    <property type="match status" value="1"/>
</dbReference>
<dbReference type="GO" id="GO:0016491">
    <property type="term" value="F:oxidoreductase activity"/>
    <property type="evidence" value="ECO:0007669"/>
    <property type="project" value="UniProtKB-KW"/>
</dbReference>
<evidence type="ECO:0000313" key="5">
    <source>
        <dbReference type="Proteomes" id="UP000190675"/>
    </source>
</evidence>
<dbReference type="InterPro" id="IPR002347">
    <property type="entry name" value="SDR_fam"/>
</dbReference>
<protein>
    <submittedName>
        <fullName evidence="4">NAD(P)-dependent dehydrogenase, short-chain alcohol dehydrogenase family</fullName>
    </submittedName>
</protein>
<dbReference type="Proteomes" id="UP000190675">
    <property type="component" value="Chromosome I"/>
</dbReference>
<dbReference type="PRINTS" id="PR00081">
    <property type="entry name" value="GDHRDH"/>
</dbReference>
<organism evidence="4 5">
    <name type="scientific">Bradyrhizobium erythrophlei</name>
    <dbReference type="NCBI Taxonomy" id="1437360"/>
    <lineage>
        <taxon>Bacteria</taxon>
        <taxon>Pseudomonadati</taxon>
        <taxon>Pseudomonadota</taxon>
        <taxon>Alphaproteobacteria</taxon>
        <taxon>Hyphomicrobiales</taxon>
        <taxon>Nitrobacteraceae</taxon>
        <taxon>Bradyrhizobium</taxon>
    </lineage>
</organism>
<feature type="domain" description="Ketoreductase" evidence="3">
    <location>
        <begin position="28"/>
        <end position="201"/>
    </location>
</feature>
<dbReference type="PANTHER" id="PTHR43477">
    <property type="entry name" value="DIHYDROANTICAPSIN 7-DEHYDROGENASE"/>
    <property type="match status" value="1"/>
</dbReference>
<evidence type="ECO:0000256" key="1">
    <source>
        <dbReference type="ARBA" id="ARBA00006484"/>
    </source>
</evidence>
<dbReference type="InterPro" id="IPR036291">
    <property type="entry name" value="NAD(P)-bd_dom_sf"/>
</dbReference>
<dbReference type="OrthoDB" id="9806974at2"/>
<reference evidence="4 5" key="1">
    <citation type="submission" date="2016-11" db="EMBL/GenBank/DDBJ databases">
        <authorList>
            <person name="Jaros S."/>
            <person name="Januszkiewicz K."/>
            <person name="Wedrychowicz H."/>
        </authorList>
    </citation>
    <scope>NUCLEOTIDE SEQUENCE [LARGE SCALE GENOMIC DNA]</scope>
    <source>
        <strain evidence="4 5">GAS242</strain>
    </source>
</reference>
<gene>
    <name evidence="4" type="ORF">SAMN05444169_5581</name>
</gene>
<proteinExistence type="inferred from homology"/>
<dbReference type="EMBL" id="LT670818">
    <property type="protein sequence ID" value="SHH07102.1"/>
    <property type="molecule type" value="Genomic_DNA"/>
</dbReference>
<dbReference type="PANTHER" id="PTHR43477:SF1">
    <property type="entry name" value="DIHYDROANTICAPSIN 7-DEHYDROGENASE"/>
    <property type="match status" value="1"/>
</dbReference>
<dbReference type="AlphaFoldDB" id="A0A1M5PZI9"/>
<evidence type="ECO:0000259" key="3">
    <source>
        <dbReference type="SMART" id="SM00822"/>
    </source>
</evidence>
<dbReference type="Pfam" id="PF13561">
    <property type="entry name" value="adh_short_C2"/>
    <property type="match status" value="1"/>
</dbReference>
<dbReference type="SMART" id="SM00822">
    <property type="entry name" value="PKS_KR"/>
    <property type="match status" value="1"/>
</dbReference>
<evidence type="ECO:0000313" key="4">
    <source>
        <dbReference type="EMBL" id="SHH07102.1"/>
    </source>
</evidence>
<accession>A0A1M5PZI9</accession>
<dbReference type="InterPro" id="IPR057326">
    <property type="entry name" value="KR_dom"/>
</dbReference>
<dbReference type="SUPFAM" id="SSF51735">
    <property type="entry name" value="NAD(P)-binding Rossmann-fold domains"/>
    <property type="match status" value="1"/>
</dbReference>
<dbReference type="CDD" id="cd05233">
    <property type="entry name" value="SDR_c"/>
    <property type="match status" value="1"/>
</dbReference>
<keyword evidence="2" id="KW-0560">Oxidoreductase</keyword>
<dbReference type="RefSeq" id="WP_079568701.1">
    <property type="nucleotide sequence ID" value="NZ_LT670818.1"/>
</dbReference>
<evidence type="ECO:0000256" key="2">
    <source>
        <dbReference type="ARBA" id="ARBA00023002"/>
    </source>
</evidence>
<dbReference type="InterPro" id="IPR051122">
    <property type="entry name" value="SDR_DHRS6-like"/>
</dbReference>